<keyword evidence="2" id="KW-1185">Reference proteome</keyword>
<dbReference type="OrthoDB" id="3362284at2759"/>
<proteinExistence type="predicted"/>
<evidence type="ECO:0000313" key="1">
    <source>
        <dbReference type="EMBL" id="RXW14706.1"/>
    </source>
</evidence>
<protein>
    <submittedName>
        <fullName evidence="1">Uncharacterized protein</fullName>
    </submittedName>
</protein>
<dbReference type="AlphaFoldDB" id="A0A4Q2D7Y0"/>
<dbReference type="InterPro" id="IPR036397">
    <property type="entry name" value="RNaseH_sf"/>
</dbReference>
<gene>
    <name evidence="1" type="ORF">EST38_g11149</name>
</gene>
<name>A0A4Q2D7Y0_9AGAR</name>
<comment type="caution">
    <text evidence="1">The sequence shown here is derived from an EMBL/GenBank/DDBJ whole genome shotgun (WGS) entry which is preliminary data.</text>
</comment>
<dbReference type="EMBL" id="SDEE01000660">
    <property type="protein sequence ID" value="RXW14706.1"/>
    <property type="molecule type" value="Genomic_DNA"/>
</dbReference>
<dbReference type="STRING" id="2316362.A0A4Q2D7Y0"/>
<organism evidence="1 2">
    <name type="scientific">Candolleomyces aberdarensis</name>
    <dbReference type="NCBI Taxonomy" id="2316362"/>
    <lineage>
        <taxon>Eukaryota</taxon>
        <taxon>Fungi</taxon>
        <taxon>Dikarya</taxon>
        <taxon>Basidiomycota</taxon>
        <taxon>Agaricomycotina</taxon>
        <taxon>Agaricomycetes</taxon>
        <taxon>Agaricomycetidae</taxon>
        <taxon>Agaricales</taxon>
        <taxon>Agaricineae</taxon>
        <taxon>Psathyrellaceae</taxon>
        <taxon>Candolleomyces</taxon>
    </lineage>
</organism>
<dbReference type="Proteomes" id="UP000290288">
    <property type="component" value="Unassembled WGS sequence"/>
</dbReference>
<reference evidence="1 2" key="1">
    <citation type="submission" date="2019-01" db="EMBL/GenBank/DDBJ databases">
        <title>Draft genome sequence of Psathyrella aberdarensis IHI B618.</title>
        <authorList>
            <person name="Buettner E."/>
            <person name="Kellner H."/>
        </authorList>
    </citation>
    <scope>NUCLEOTIDE SEQUENCE [LARGE SCALE GENOMIC DNA]</scope>
    <source>
        <strain evidence="1 2">IHI B618</strain>
    </source>
</reference>
<evidence type="ECO:0000313" key="2">
    <source>
        <dbReference type="Proteomes" id="UP000290288"/>
    </source>
</evidence>
<accession>A0A4Q2D7Y0</accession>
<dbReference type="Gene3D" id="3.30.420.10">
    <property type="entry name" value="Ribonuclease H-like superfamily/Ribonuclease H"/>
    <property type="match status" value="1"/>
</dbReference>
<sequence>MDSWSVPTSHLRLTSVHIVHTSRTYWVDYLPLAKFVFNNHKNASTKQTPFFANYGFHPTFSPILSDIFSVPAAEDLSDRLQHIHQELKAELRYAQELQQKYFNCHVLPSPKYKPDQLVWLLRRNICTTCLSLKLDH</sequence>
<dbReference type="GO" id="GO:0003676">
    <property type="term" value="F:nucleic acid binding"/>
    <property type="evidence" value="ECO:0007669"/>
    <property type="project" value="InterPro"/>
</dbReference>